<proteinExistence type="predicted"/>
<dbReference type="RefSeq" id="WP_151674215.1">
    <property type="nucleotide sequence ID" value="NZ_BKCG01000004.1"/>
</dbReference>
<dbReference type="AlphaFoldDB" id="A0A5J4J1E7"/>
<gene>
    <name evidence="1" type="ORF">ULMA_18680</name>
</gene>
<comment type="caution">
    <text evidence="1">The sequence shown here is derived from an EMBL/GenBank/DDBJ whole genome shotgun (WGS) entry which is preliminary data.</text>
</comment>
<organism evidence="1 2">
    <name type="scientific">Patiriisocius marinus</name>
    <dbReference type="NCBI Taxonomy" id="1397112"/>
    <lineage>
        <taxon>Bacteria</taxon>
        <taxon>Pseudomonadati</taxon>
        <taxon>Bacteroidota</taxon>
        <taxon>Flavobacteriia</taxon>
        <taxon>Flavobacteriales</taxon>
        <taxon>Flavobacteriaceae</taxon>
        <taxon>Patiriisocius</taxon>
    </lineage>
</organism>
<accession>A0A5J4J1E7</accession>
<protein>
    <submittedName>
        <fullName evidence="1">Uncharacterized protein</fullName>
    </submittedName>
</protein>
<evidence type="ECO:0000313" key="1">
    <source>
        <dbReference type="EMBL" id="GER59760.1"/>
    </source>
</evidence>
<dbReference type="Proteomes" id="UP000326509">
    <property type="component" value="Unassembled WGS sequence"/>
</dbReference>
<name>A0A5J4J1E7_9FLAO</name>
<dbReference type="EMBL" id="BKCG01000004">
    <property type="protein sequence ID" value="GER59760.1"/>
    <property type="molecule type" value="Genomic_DNA"/>
</dbReference>
<evidence type="ECO:0000313" key="2">
    <source>
        <dbReference type="Proteomes" id="UP000326509"/>
    </source>
</evidence>
<keyword evidence="2" id="KW-1185">Reference proteome</keyword>
<dbReference type="OrthoDB" id="9874921at2"/>
<sequence length="64" mass="6618">MTKLKKTDFEVTNVSKSSTFKKVVFTSLIASSLAMGSCVSDPASCTDANSFDNVGSGSACVDSD</sequence>
<reference evidence="1 2" key="1">
    <citation type="submission" date="2019-08" db="EMBL/GenBank/DDBJ databases">
        <title>Draft genome sequence of Ulvibacter marinus type strain NBRC 109484.</title>
        <authorList>
            <person name="Kawano K."/>
            <person name="Ushijima N."/>
            <person name="Kihara M."/>
            <person name="Itoh H."/>
        </authorList>
    </citation>
    <scope>NUCLEOTIDE SEQUENCE [LARGE SCALE GENOMIC DNA]</scope>
    <source>
        <strain evidence="1 2">NBRC 109484</strain>
    </source>
</reference>